<dbReference type="InterPro" id="IPR029044">
    <property type="entry name" value="Nucleotide-diphossugar_trans"/>
</dbReference>
<dbReference type="EMBL" id="AP026830">
    <property type="protein sequence ID" value="BDR92799.1"/>
    <property type="molecule type" value="Genomic_DNA"/>
</dbReference>
<comment type="pathway">
    <text evidence="2">Lipid metabolism; sphingolipid metabolism.</text>
</comment>
<sequence>MMLSVLVIIGALVIVVSILSSLLSLYFEIKYWRDRKRISKLINNNDGDHPWVAVVMPVRGLDQNLRGNIASILDQEYPGRRNYIFVLDSEDDPAYGVIKDLIKEFSVNASVLINRGGRSKGEALAFALGNITGDVVVFVDSDVFVHRHWLRNLVMPLINGSGAATTYRFYAPLKEFSLGVLLRASFNMIGITAMQNPMARFTWGGSTAVWRWILDKWGVRDYLPYYLSDDYVITHFVHKEGLNIDFVPESLALTLEDINIREAFSWAVRQLWYVRVYGFRGFLLYAGSYTLYVITLPIAMALSIINSWFIVPGLLPFIIGAVKDYVRISSIRSLDPFYGMNITRRYSILLALVSILNVYFSWLAIIKTVVTKSINWRGRVFTVFDANRLMMAKPLG</sequence>
<evidence type="ECO:0000313" key="12">
    <source>
        <dbReference type="Proteomes" id="UP001060771"/>
    </source>
</evidence>
<evidence type="ECO:0000256" key="6">
    <source>
        <dbReference type="ARBA" id="ARBA00022692"/>
    </source>
</evidence>
<keyword evidence="8 9" id="KW-0472">Membrane</keyword>
<dbReference type="Pfam" id="PF00535">
    <property type="entry name" value="Glycos_transf_2"/>
    <property type="match status" value="1"/>
</dbReference>
<feature type="domain" description="Glycosyltransferase 2-like" evidence="10">
    <location>
        <begin position="54"/>
        <end position="178"/>
    </location>
</feature>
<accession>A0ABM8BP77</accession>
<name>A0ABM8BP77_9CREN</name>
<comment type="pathway">
    <text evidence="3">Sphingolipid metabolism.</text>
</comment>
<feature type="transmembrane region" description="Helical" evidence="9">
    <location>
        <begin position="308"/>
        <end position="326"/>
    </location>
</feature>
<dbReference type="SUPFAM" id="SSF53448">
    <property type="entry name" value="Nucleotide-diphospho-sugar transferases"/>
    <property type="match status" value="1"/>
</dbReference>
<evidence type="ECO:0000256" key="3">
    <source>
        <dbReference type="ARBA" id="ARBA00004991"/>
    </source>
</evidence>
<evidence type="ECO:0000256" key="8">
    <source>
        <dbReference type="ARBA" id="ARBA00023136"/>
    </source>
</evidence>
<comment type="subcellular location">
    <subcellularLocation>
        <location evidence="1">Membrane</location>
        <topology evidence="1">Multi-pass membrane protein</topology>
    </subcellularLocation>
</comment>
<evidence type="ECO:0000256" key="1">
    <source>
        <dbReference type="ARBA" id="ARBA00004141"/>
    </source>
</evidence>
<feature type="transmembrane region" description="Helical" evidence="9">
    <location>
        <begin position="346"/>
        <end position="365"/>
    </location>
</feature>
<dbReference type="InterPro" id="IPR025993">
    <property type="entry name" value="Ceramide_glucosylTrfase"/>
</dbReference>
<dbReference type="GO" id="GO:0016740">
    <property type="term" value="F:transferase activity"/>
    <property type="evidence" value="ECO:0007669"/>
    <property type="project" value="UniProtKB-KW"/>
</dbReference>
<feature type="transmembrane region" description="Helical" evidence="9">
    <location>
        <begin position="282"/>
        <end position="302"/>
    </location>
</feature>
<dbReference type="Gene3D" id="3.90.550.10">
    <property type="entry name" value="Spore Coat Polysaccharide Biosynthesis Protein SpsA, Chain A"/>
    <property type="match status" value="1"/>
</dbReference>
<dbReference type="Proteomes" id="UP001060771">
    <property type="component" value="Chromosome"/>
</dbReference>
<protein>
    <submittedName>
        <fullName evidence="11">Glycosyl transferase</fullName>
    </submittedName>
</protein>
<dbReference type="GeneID" id="76207433"/>
<evidence type="ECO:0000256" key="9">
    <source>
        <dbReference type="SAM" id="Phobius"/>
    </source>
</evidence>
<keyword evidence="4" id="KW-0328">Glycosyltransferase</keyword>
<organism evidence="11 12">
    <name type="scientific">Vulcanisaeta souniana JCM 11219</name>
    <dbReference type="NCBI Taxonomy" id="1293586"/>
    <lineage>
        <taxon>Archaea</taxon>
        <taxon>Thermoproteota</taxon>
        <taxon>Thermoprotei</taxon>
        <taxon>Thermoproteales</taxon>
        <taxon>Thermoproteaceae</taxon>
        <taxon>Vulcanisaeta</taxon>
    </lineage>
</organism>
<evidence type="ECO:0000259" key="10">
    <source>
        <dbReference type="Pfam" id="PF00535"/>
    </source>
</evidence>
<keyword evidence="7 9" id="KW-1133">Transmembrane helix</keyword>
<evidence type="ECO:0000256" key="7">
    <source>
        <dbReference type="ARBA" id="ARBA00022989"/>
    </source>
</evidence>
<dbReference type="PANTHER" id="PTHR12726">
    <property type="entry name" value="CERAMIDE GLUCOSYLTRANSFERASE"/>
    <property type="match status" value="1"/>
</dbReference>
<keyword evidence="5 11" id="KW-0808">Transferase</keyword>
<keyword evidence="6 9" id="KW-0812">Transmembrane</keyword>
<dbReference type="RefSeq" id="WP_188603678.1">
    <property type="nucleotide sequence ID" value="NZ_AP026830.1"/>
</dbReference>
<evidence type="ECO:0000256" key="2">
    <source>
        <dbReference type="ARBA" id="ARBA00004760"/>
    </source>
</evidence>
<gene>
    <name evidence="11" type="ORF">Vsou_18920</name>
</gene>
<feature type="transmembrane region" description="Helical" evidence="9">
    <location>
        <begin position="6"/>
        <end position="27"/>
    </location>
</feature>
<keyword evidence="12" id="KW-1185">Reference proteome</keyword>
<proteinExistence type="predicted"/>
<evidence type="ECO:0000256" key="4">
    <source>
        <dbReference type="ARBA" id="ARBA00022676"/>
    </source>
</evidence>
<dbReference type="PANTHER" id="PTHR12726:SF0">
    <property type="entry name" value="CERAMIDE GLUCOSYLTRANSFERASE"/>
    <property type="match status" value="1"/>
</dbReference>
<evidence type="ECO:0000313" key="11">
    <source>
        <dbReference type="EMBL" id="BDR92799.1"/>
    </source>
</evidence>
<dbReference type="InterPro" id="IPR001173">
    <property type="entry name" value="Glyco_trans_2-like"/>
</dbReference>
<evidence type="ECO:0000256" key="5">
    <source>
        <dbReference type="ARBA" id="ARBA00022679"/>
    </source>
</evidence>
<reference evidence="12" key="1">
    <citation type="submission" date="2022-09" db="EMBL/GenBank/DDBJ databases">
        <title>Complete genome sequence of Vulcanisaeta souniana.</title>
        <authorList>
            <person name="Kato S."/>
            <person name="Itoh T."/>
            <person name="Ohkuma M."/>
        </authorList>
    </citation>
    <scope>NUCLEOTIDE SEQUENCE [LARGE SCALE GENOMIC DNA]</scope>
    <source>
        <strain evidence="12">JCM 11219</strain>
    </source>
</reference>